<dbReference type="AlphaFoldDB" id="A0A1W0X2M5"/>
<reference evidence="4" key="1">
    <citation type="submission" date="2017-01" db="EMBL/GenBank/DDBJ databases">
        <title>Comparative genomics of anhydrobiosis in the tardigrade Hypsibius dujardini.</title>
        <authorList>
            <person name="Yoshida Y."/>
            <person name="Koutsovoulos G."/>
            <person name="Laetsch D."/>
            <person name="Stevens L."/>
            <person name="Kumar S."/>
            <person name="Horikawa D."/>
            <person name="Ishino K."/>
            <person name="Komine S."/>
            <person name="Tomita M."/>
            <person name="Blaxter M."/>
            <person name="Arakawa K."/>
        </authorList>
    </citation>
    <scope>NUCLEOTIDE SEQUENCE [LARGE SCALE GENOMIC DNA]</scope>
    <source>
        <strain evidence="4">Z151</strain>
    </source>
</reference>
<dbReference type="Gene3D" id="2.170.140.10">
    <property type="entry name" value="Chitin binding domain"/>
    <property type="match status" value="1"/>
</dbReference>
<feature type="chain" id="PRO_5012258232" description="Chitin-binding type-2 domain-containing protein" evidence="1">
    <location>
        <begin position="18"/>
        <end position="367"/>
    </location>
</feature>
<dbReference type="OrthoDB" id="6514762at2759"/>
<evidence type="ECO:0000256" key="1">
    <source>
        <dbReference type="SAM" id="SignalP"/>
    </source>
</evidence>
<keyword evidence="4" id="KW-1185">Reference proteome</keyword>
<protein>
    <recommendedName>
        <fullName evidence="2">Chitin-binding type-2 domain-containing protein</fullName>
    </recommendedName>
</protein>
<dbReference type="GO" id="GO:0005576">
    <property type="term" value="C:extracellular region"/>
    <property type="evidence" value="ECO:0007669"/>
    <property type="project" value="InterPro"/>
</dbReference>
<dbReference type="SUPFAM" id="SSF57625">
    <property type="entry name" value="Invertebrate chitin-binding proteins"/>
    <property type="match status" value="1"/>
</dbReference>
<dbReference type="PANTHER" id="PTHR22933:SF31">
    <property type="entry name" value="FI18007P1"/>
    <property type="match status" value="1"/>
</dbReference>
<dbReference type="Proteomes" id="UP000192578">
    <property type="component" value="Unassembled WGS sequence"/>
</dbReference>
<sequence>MFRLAVLLLLGAALVSAGKGNKTKTARKTRSVSLTQLNAEDTATVLRIAKAGRDYPVLESPPKTNFTCAAAWIVPGTLYADRETACQVFHKCDEAGVLSTYICPIKTIFNDQSQTCEWFHQVDCSVNWKPTKPVIAAVAVVETKPTCTTICKNNTEILIQTAEALPINYIASEILARPRPVVTALAPVSVVSSLPILPATDKHVASSASANLIQTSNTPIKVNAIPSPIVAHPPVLGTGILSNFQASSGWGQTTVAPKVVASGWGGTVANKAAVVVPQMAIAAAPRALTSGWGSQTRQVAAPVVATANSGWGSSGQQQIGSFGGVNPGLASADAFFSPFSAYSNGIVNNFVKPFVGFPFAGAFGFMG</sequence>
<feature type="signal peptide" evidence="1">
    <location>
        <begin position="1"/>
        <end position="17"/>
    </location>
</feature>
<feature type="domain" description="Chitin-binding type-2" evidence="2">
    <location>
        <begin position="65"/>
        <end position="126"/>
    </location>
</feature>
<dbReference type="GO" id="GO:0008061">
    <property type="term" value="F:chitin binding"/>
    <property type="evidence" value="ECO:0007669"/>
    <property type="project" value="InterPro"/>
</dbReference>
<gene>
    <name evidence="3" type="ORF">BV898_04524</name>
</gene>
<organism evidence="3 4">
    <name type="scientific">Hypsibius exemplaris</name>
    <name type="common">Freshwater tardigrade</name>
    <dbReference type="NCBI Taxonomy" id="2072580"/>
    <lineage>
        <taxon>Eukaryota</taxon>
        <taxon>Metazoa</taxon>
        <taxon>Ecdysozoa</taxon>
        <taxon>Tardigrada</taxon>
        <taxon>Eutardigrada</taxon>
        <taxon>Parachela</taxon>
        <taxon>Hypsibioidea</taxon>
        <taxon>Hypsibiidae</taxon>
        <taxon>Hypsibius</taxon>
    </lineage>
</organism>
<keyword evidence="1" id="KW-0732">Signal</keyword>
<evidence type="ECO:0000259" key="2">
    <source>
        <dbReference type="PROSITE" id="PS50940"/>
    </source>
</evidence>
<dbReference type="InterPro" id="IPR052976">
    <property type="entry name" value="Scoloptoxin-like"/>
</dbReference>
<evidence type="ECO:0000313" key="3">
    <source>
        <dbReference type="EMBL" id="OQV21624.1"/>
    </source>
</evidence>
<dbReference type="EMBL" id="MTYJ01000022">
    <property type="protein sequence ID" value="OQV21624.1"/>
    <property type="molecule type" value="Genomic_DNA"/>
</dbReference>
<dbReference type="PANTHER" id="PTHR22933">
    <property type="entry name" value="FI18007P1-RELATED"/>
    <property type="match status" value="1"/>
</dbReference>
<proteinExistence type="predicted"/>
<dbReference type="InterPro" id="IPR036508">
    <property type="entry name" value="Chitin-bd_dom_sf"/>
</dbReference>
<evidence type="ECO:0000313" key="4">
    <source>
        <dbReference type="Proteomes" id="UP000192578"/>
    </source>
</evidence>
<dbReference type="InterPro" id="IPR002557">
    <property type="entry name" value="Chitin-bd_dom"/>
</dbReference>
<dbReference type="SMART" id="SM00494">
    <property type="entry name" value="ChtBD2"/>
    <property type="match status" value="1"/>
</dbReference>
<dbReference type="PROSITE" id="PS50940">
    <property type="entry name" value="CHIT_BIND_II"/>
    <property type="match status" value="1"/>
</dbReference>
<accession>A0A1W0X2M5</accession>
<comment type="caution">
    <text evidence="3">The sequence shown here is derived from an EMBL/GenBank/DDBJ whole genome shotgun (WGS) entry which is preliminary data.</text>
</comment>
<dbReference type="Pfam" id="PF01607">
    <property type="entry name" value="CBM_14"/>
    <property type="match status" value="1"/>
</dbReference>
<name>A0A1W0X2M5_HYPEX</name>